<dbReference type="Gene3D" id="3.20.20.140">
    <property type="entry name" value="Metal-dependent hydrolases"/>
    <property type="match status" value="1"/>
</dbReference>
<dbReference type="InterPro" id="IPR032465">
    <property type="entry name" value="ACMSD"/>
</dbReference>
<dbReference type="PANTHER" id="PTHR21240">
    <property type="entry name" value="2-AMINO-3-CARBOXYLMUCONATE-6-SEMIALDEHYDE DECARBOXYLASE"/>
    <property type="match status" value="1"/>
</dbReference>
<evidence type="ECO:0000259" key="2">
    <source>
        <dbReference type="Pfam" id="PF04909"/>
    </source>
</evidence>
<dbReference type="Proteomes" id="UP001164693">
    <property type="component" value="Chromosome"/>
</dbReference>
<reference evidence="3" key="1">
    <citation type="submission" date="2022-05" db="EMBL/GenBank/DDBJ databases">
        <title>Jatrophihabitans sp. SB3-54 whole genome sequence.</title>
        <authorList>
            <person name="Suh M.K."/>
            <person name="Eom M.K."/>
            <person name="Kim J.S."/>
            <person name="Kim H.S."/>
            <person name="Do H.E."/>
            <person name="Shin Y.K."/>
            <person name="Lee J.-S."/>
        </authorList>
    </citation>
    <scope>NUCLEOTIDE SEQUENCE</scope>
    <source>
        <strain evidence="3">SB3-54</strain>
    </source>
</reference>
<dbReference type="PANTHER" id="PTHR21240:SF28">
    <property type="entry name" value="ISO-OROTATE DECARBOXYLASE (EUROFUNG)"/>
    <property type="match status" value="1"/>
</dbReference>
<dbReference type="Pfam" id="PF04909">
    <property type="entry name" value="Amidohydro_2"/>
    <property type="match status" value="1"/>
</dbReference>
<proteinExistence type="predicted"/>
<dbReference type="RefSeq" id="WP_269442800.1">
    <property type="nucleotide sequence ID" value="NZ_CP097463.1"/>
</dbReference>
<dbReference type="EMBL" id="CP097463">
    <property type="protein sequence ID" value="WAX56268.1"/>
    <property type="molecule type" value="Genomic_DNA"/>
</dbReference>
<evidence type="ECO:0000256" key="1">
    <source>
        <dbReference type="ARBA" id="ARBA00023239"/>
    </source>
</evidence>
<feature type="domain" description="Amidohydrolase-related" evidence="2">
    <location>
        <begin position="74"/>
        <end position="380"/>
    </location>
</feature>
<name>A0ABY7JVB4_9ACTN</name>
<accession>A0ABY7JVB4</accession>
<dbReference type="InterPro" id="IPR032466">
    <property type="entry name" value="Metal_Hydrolase"/>
</dbReference>
<evidence type="ECO:0000313" key="4">
    <source>
        <dbReference type="Proteomes" id="UP001164693"/>
    </source>
</evidence>
<evidence type="ECO:0000313" key="3">
    <source>
        <dbReference type="EMBL" id="WAX56268.1"/>
    </source>
</evidence>
<keyword evidence="4" id="KW-1185">Reference proteome</keyword>
<dbReference type="SUPFAM" id="SSF51556">
    <property type="entry name" value="Metallo-dependent hydrolases"/>
    <property type="match status" value="1"/>
</dbReference>
<dbReference type="InterPro" id="IPR006680">
    <property type="entry name" value="Amidohydro-rel"/>
</dbReference>
<gene>
    <name evidence="3" type="ORF">M6B22_17265</name>
</gene>
<organism evidence="3 4">
    <name type="scientific">Jatrophihabitans cynanchi</name>
    <dbReference type="NCBI Taxonomy" id="2944128"/>
    <lineage>
        <taxon>Bacteria</taxon>
        <taxon>Bacillati</taxon>
        <taxon>Actinomycetota</taxon>
        <taxon>Actinomycetes</taxon>
        <taxon>Jatrophihabitantales</taxon>
        <taxon>Jatrophihabitantaceae</taxon>
        <taxon>Jatrophihabitans</taxon>
    </lineage>
</organism>
<sequence length="380" mass="41429">MATSAPSHVAGRLLDADSHLYMEPEVMAELLEPIGSDWVIDMLAGFRNAETFAADRLRAEEDPWTVKGLAALGSADPAGRVDAMDRMGIARQFAFPNTLGREARLATPQAWQVVRNYNDYCLKWTRDTGGRSIGVCQLNLSDPAKALAEAERVIGAGARGICVSFAPAPAGTSPANPVWDPLWHLLADANVPLLAHLGATGQFSADRDDPMLLPRELWDSPTLRSAFPDQPGAEERIGPIWTIIAPIGMEVVLTAMVMGGVFERVPALRFGIIEFGAQWLGPLVERMDLHAALLTKVGVGLPLKPSEYVARNVRVTPFWSEPVDRYIERYGLAETFMFSTDYPHVEGGKDPVGRFLQSVGSLGEDMLEQFFVGNAELLFG</sequence>
<protein>
    <submittedName>
        <fullName evidence="3">Amidohydrolase</fullName>
    </submittedName>
</protein>
<keyword evidence="1" id="KW-0456">Lyase</keyword>